<dbReference type="InterPro" id="IPR005162">
    <property type="entry name" value="Retrotrans_gag_dom"/>
</dbReference>
<evidence type="ECO:0000313" key="3">
    <source>
        <dbReference type="Proteomes" id="UP001151760"/>
    </source>
</evidence>
<sequence length="267" mass="30085">MIGDALKWYSWMHSMAQLSTWEKFARDLKLRFGPSSYINHEVSLYKLRQTTIVTAYLKEFEALSNRVKGLSNINLLNCFLLGLCEDIKHELFLLKPYSLHEAIGKAKLVEDKRATTRIVNLHSPNFRQITPTAPQLTNTSTSSTRPTYFPVKRTTLTKMAVQQNTLTGEDVESFAQITLDEPVTFPDTTTLSNLLHAFTGQFVPRTLKVTSSINDHSIVALIDGGSPHNFIQSRLPIHLGLAIQPSRHLNVTIRNEDTIGCLVLAHQ</sequence>
<dbReference type="Pfam" id="PF03732">
    <property type="entry name" value="Retrotrans_gag"/>
    <property type="match status" value="1"/>
</dbReference>
<protein>
    <submittedName>
        <fullName evidence="2">Ty3-gypsy retrotransposon protein</fullName>
    </submittedName>
</protein>
<dbReference type="EMBL" id="BQNB010014272">
    <property type="protein sequence ID" value="GJT26201.1"/>
    <property type="molecule type" value="Genomic_DNA"/>
</dbReference>
<name>A0ABQ5CGL2_9ASTR</name>
<gene>
    <name evidence="2" type="ORF">Tco_0906476</name>
</gene>
<dbReference type="Proteomes" id="UP001151760">
    <property type="component" value="Unassembled WGS sequence"/>
</dbReference>
<proteinExistence type="predicted"/>
<organism evidence="2 3">
    <name type="scientific">Tanacetum coccineum</name>
    <dbReference type="NCBI Taxonomy" id="301880"/>
    <lineage>
        <taxon>Eukaryota</taxon>
        <taxon>Viridiplantae</taxon>
        <taxon>Streptophyta</taxon>
        <taxon>Embryophyta</taxon>
        <taxon>Tracheophyta</taxon>
        <taxon>Spermatophyta</taxon>
        <taxon>Magnoliopsida</taxon>
        <taxon>eudicotyledons</taxon>
        <taxon>Gunneridae</taxon>
        <taxon>Pentapetalae</taxon>
        <taxon>asterids</taxon>
        <taxon>campanulids</taxon>
        <taxon>Asterales</taxon>
        <taxon>Asteraceae</taxon>
        <taxon>Asteroideae</taxon>
        <taxon>Anthemideae</taxon>
        <taxon>Anthemidinae</taxon>
        <taxon>Tanacetum</taxon>
    </lineage>
</organism>
<reference evidence="2" key="2">
    <citation type="submission" date="2022-01" db="EMBL/GenBank/DDBJ databases">
        <authorList>
            <person name="Yamashiro T."/>
            <person name="Shiraishi A."/>
            <person name="Satake H."/>
            <person name="Nakayama K."/>
        </authorList>
    </citation>
    <scope>NUCLEOTIDE SEQUENCE</scope>
</reference>
<comment type="caution">
    <text evidence="2">The sequence shown here is derived from an EMBL/GenBank/DDBJ whole genome shotgun (WGS) entry which is preliminary data.</text>
</comment>
<accession>A0ABQ5CGL2</accession>
<reference evidence="2" key="1">
    <citation type="journal article" date="2022" name="Int. J. Mol. Sci.">
        <title>Draft Genome of Tanacetum Coccineum: Genomic Comparison of Closely Related Tanacetum-Family Plants.</title>
        <authorList>
            <person name="Yamashiro T."/>
            <person name="Shiraishi A."/>
            <person name="Nakayama K."/>
            <person name="Satake H."/>
        </authorList>
    </citation>
    <scope>NUCLEOTIDE SEQUENCE</scope>
</reference>
<evidence type="ECO:0000313" key="2">
    <source>
        <dbReference type="EMBL" id="GJT26201.1"/>
    </source>
</evidence>
<keyword evidence="3" id="KW-1185">Reference proteome</keyword>
<feature type="domain" description="Retrotransposon gag" evidence="1">
    <location>
        <begin position="2"/>
        <end position="83"/>
    </location>
</feature>
<evidence type="ECO:0000259" key="1">
    <source>
        <dbReference type="Pfam" id="PF03732"/>
    </source>
</evidence>